<name>A7MGG7_CROS8</name>
<dbReference type="HOGENOM" id="CLU_2394779_0_0_6"/>
<protein>
    <submittedName>
        <fullName evidence="1">Uncharacterized protein</fullName>
    </submittedName>
</protein>
<gene>
    <name evidence="1" type="ordered locus">ESA_01664</name>
</gene>
<sequence>MVVQVISQRIVSARLKQARKAVSTAAVILKTTQNAHLKQVIKVASRAGVILKMTVNAPLKLGVKVASTVTAAVAPDTAVDAKQRARRVLTGHM</sequence>
<dbReference type="Proteomes" id="UP000000260">
    <property type="component" value="Chromosome"/>
</dbReference>
<evidence type="ECO:0000313" key="1">
    <source>
        <dbReference type="EMBL" id="ABU76918.1"/>
    </source>
</evidence>
<reference evidence="1 2" key="1">
    <citation type="journal article" date="2010" name="PLoS ONE">
        <title>Genome sequence of Cronobacter sakazakii BAA-894 and comparative genomic hybridization analysis with other Cronobacter species.</title>
        <authorList>
            <person name="Kucerova E."/>
            <person name="Clifton S.W."/>
            <person name="Xia X.Q."/>
            <person name="Long F."/>
            <person name="Porwollik S."/>
            <person name="Fulton L."/>
            <person name="Fronick C."/>
            <person name="Minx P."/>
            <person name="Kyung K."/>
            <person name="Warren W."/>
            <person name="Fulton R."/>
            <person name="Feng D."/>
            <person name="Wollam A."/>
            <person name="Shah N."/>
            <person name="Bhonagiri V."/>
            <person name="Nash W.E."/>
            <person name="Hallsworth-Pepin K."/>
            <person name="Wilson R.K."/>
            <person name="McClelland M."/>
            <person name="Forsythe S.J."/>
        </authorList>
    </citation>
    <scope>NUCLEOTIDE SEQUENCE [LARGE SCALE GENOMIC DNA]</scope>
    <source>
        <strain evidence="1 2">ATCC BAA-894</strain>
    </source>
</reference>
<dbReference type="EMBL" id="CP000783">
    <property type="protein sequence ID" value="ABU76918.1"/>
    <property type="molecule type" value="Genomic_DNA"/>
</dbReference>
<dbReference type="KEGG" id="esa:ESA_01664"/>
<keyword evidence="2" id="KW-1185">Reference proteome</keyword>
<accession>A7MGG7</accession>
<proteinExistence type="predicted"/>
<organism evidence="1 2">
    <name type="scientific">Cronobacter sakazakii (strain ATCC BAA-894)</name>
    <name type="common">Enterobacter sakazakii</name>
    <dbReference type="NCBI Taxonomy" id="290339"/>
    <lineage>
        <taxon>Bacteria</taxon>
        <taxon>Pseudomonadati</taxon>
        <taxon>Pseudomonadota</taxon>
        <taxon>Gammaproteobacteria</taxon>
        <taxon>Enterobacterales</taxon>
        <taxon>Enterobacteriaceae</taxon>
        <taxon>Cronobacter</taxon>
    </lineage>
</organism>
<dbReference type="AlphaFoldDB" id="A7MGG7"/>
<evidence type="ECO:0000313" key="2">
    <source>
        <dbReference type="Proteomes" id="UP000000260"/>
    </source>
</evidence>